<name>A0ABV1C257_9FIRM</name>
<evidence type="ECO:0000259" key="2">
    <source>
        <dbReference type="PROSITE" id="PS50943"/>
    </source>
</evidence>
<organism evidence="3 4">
    <name type="scientific">Faecalibacterium intestinale</name>
    <dbReference type="NCBI Taxonomy" id="3133155"/>
    <lineage>
        <taxon>Bacteria</taxon>
        <taxon>Bacillati</taxon>
        <taxon>Bacillota</taxon>
        <taxon>Clostridia</taxon>
        <taxon>Eubacteriales</taxon>
        <taxon>Oscillospiraceae</taxon>
        <taxon>Faecalibacterium</taxon>
    </lineage>
</organism>
<keyword evidence="4" id="KW-1185">Reference proteome</keyword>
<sequence>MGNDSVAEKIKTAREKAGLTQAQLAEKVGTTSQNISQYERGIRNPKYNTLEKIAHALGVNVDSFHKNLFDLSAPDDPRRTTHIRSKLLFTGHDIGFDEENAYLWIRYPDGTLLITEHELQELDVLTDDFLTFELERLKQRKIDDFFPDKK</sequence>
<dbReference type="EMBL" id="JBBMEN010000006">
    <property type="protein sequence ID" value="MEQ2385662.1"/>
    <property type="molecule type" value="Genomic_DNA"/>
</dbReference>
<dbReference type="PROSITE" id="PS50943">
    <property type="entry name" value="HTH_CROC1"/>
    <property type="match status" value="1"/>
</dbReference>
<dbReference type="Gene3D" id="1.10.260.40">
    <property type="entry name" value="lambda repressor-like DNA-binding domains"/>
    <property type="match status" value="1"/>
</dbReference>
<protein>
    <submittedName>
        <fullName evidence="3">Helix-turn-helix transcriptional regulator</fullName>
    </submittedName>
</protein>
<evidence type="ECO:0000313" key="4">
    <source>
        <dbReference type="Proteomes" id="UP001465119"/>
    </source>
</evidence>
<dbReference type="CDD" id="cd00093">
    <property type="entry name" value="HTH_XRE"/>
    <property type="match status" value="1"/>
</dbReference>
<dbReference type="PANTHER" id="PTHR46558:SF4">
    <property type="entry name" value="DNA-BIDING PHAGE PROTEIN"/>
    <property type="match status" value="1"/>
</dbReference>
<dbReference type="PANTHER" id="PTHR46558">
    <property type="entry name" value="TRACRIPTIONAL REGULATORY PROTEIN-RELATED-RELATED"/>
    <property type="match status" value="1"/>
</dbReference>
<dbReference type="InterPro" id="IPR001387">
    <property type="entry name" value="Cro/C1-type_HTH"/>
</dbReference>
<evidence type="ECO:0000256" key="1">
    <source>
        <dbReference type="ARBA" id="ARBA00023125"/>
    </source>
</evidence>
<dbReference type="SUPFAM" id="SSF47413">
    <property type="entry name" value="lambda repressor-like DNA-binding domains"/>
    <property type="match status" value="1"/>
</dbReference>
<gene>
    <name evidence="3" type="ORF">WMO20_06935</name>
</gene>
<dbReference type="Pfam" id="PF01381">
    <property type="entry name" value="HTH_3"/>
    <property type="match status" value="1"/>
</dbReference>
<reference evidence="3 4" key="1">
    <citation type="submission" date="2024-03" db="EMBL/GenBank/DDBJ databases">
        <title>Human intestinal bacterial collection.</title>
        <authorList>
            <person name="Pauvert C."/>
            <person name="Hitch T.C.A."/>
            <person name="Clavel T."/>
        </authorList>
    </citation>
    <scope>NUCLEOTIDE SEQUENCE [LARGE SCALE GENOMIC DNA]</scope>
    <source>
        <strain evidence="3 4">CLA-AA-H281</strain>
    </source>
</reference>
<evidence type="ECO:0000313" key="3">
    <source>
        <dbReference type="EMBL" id="MEQ2385662.1"/>
    </source>
</evidence>
<feature type="domain" description="HTH cro/C1-type" evidence="2">
    <location>
        <begin position="10"/>
        <end position="64"/>
    </location>
</feature>
<dbReference type="InterPro" id="IPR010982">
    <property type="entry name" value="Lambda_DNA-bd_dom_sf"/>
</dbReference>
<accession>A0ABV1C257</accession>
<keyword evidence="1" id="KW-0238">DNA-binding</keyword>
<comment type="caution">
    <text evidence="3">The sequence shown here is derived from an EMBL/GenBank/DDBJ whole genome shotgun (WGS) entry which is preliminary data.</text>
</comment>
<proteinExistence type="predicted"/>
<dbReference type="RefSeq" id="WP_349186232.1">
    <property type="nucleotide sequence ID" value="NZ_JBBMEN010000006.1"/>
</dbReference>
<dbReference type="SMART" id="SM00530">
    <property type="entry name" value="HTH_XRE"/>
    <property type="match status" value="1"/>
</dbReference>
<dbReference type="Proteomes" id="UP001465119">
    <property type="component" value="Unassembled WGS sequence"/>
</dbReference>